<evidence type="ECO:0000313" key="2">
    <source>
        <dbReference type="Proteomes" id="UP000186096"/>
    </source>
</evidence>
<dbReference type="Pfam" id="PF07920">
    <property type="entry name" value="DUF1684"/>
    <property type="match status" value="1"/>
</dbReference>
<gene>
    <name evidence="1" type="ORF">SAMN05421833_12518</name>
</gene>
<dbReference type="PANTHER" id="PTHR41913:SF1">
    <property type="entry name" value="DUF1684 DOMAIN-CONTAINING PROTEIN"/>
    <property type="match status" value="1"/>
</dbReference>
<dbReference type="PANTHER" id="PTHR41913">
    <property type="entry name" value="DUF1684 DOMAIN-CONTAINING PROTEIN"/>
    <property type="match status" value="1"/>
</dbReference>
<name>A0A1N7FZH9_9ACTN</name>
<evidence type="ECO:0000313" key="1">
    <source>
        <dbReference type="EMBL" id="SIS05793.1"/>
    </source>
</evidence>
<reference evidence="2" key="1">
    <citation type="submission" date="2017-01" db="EMBL/GenBank/DDBJ databases">
        <authorList>
            <person name="Varghese N."/>
            <person name="Submissions S."/>
        </authorList>
    </citation>
    <scope>NUCLEOTIDE SEQUENCE [LARGE SCALE GENOMIC DNA]</scope>
    <source>
        <strain evidence="2">ATCC 12950</strain>
    </source>
</reference>
<evidence type="ECO:0008006" key="3">
    <source>
        <dbReference type="Google" id="ProtNLM"/>
    </source>
</evidence>
<dbReference type="Proteomes" id="UP000186096">
    <property type="component" value="Unassembled WGS sequence"/>
</dbReference>
<dbReference type="AlphaFoldDB" id="A0A1N7FZH9"/>
<accession>A0A1N7FZH9</accession>
<sequence>MLIYLEMSVTSMSSRASAATIEAARAGWNAWRAERLASVLAPQGNLALVETLWPAPGEEVSPEEALAGRPWSVTATRIERSHITTGEPEHGIRLWDADAPAVRHFETIDVFPFAPEWVVEAVFTPVSDARRLPFEHVQDAGGTRDHAVPGDITFTLDGTPYNLAAFDDGGTLLLVVGDRTNGSVTYGGGRFLTVEPEPGGRVVLDFNRAFAPPCAFSPFYNCPLPPPRNRLDVPVEAGEKLPVFRDGFLPH</sequence>
<dbReference type="EMBL" id="FTNI01000025">
    <property type="protein sequence ID" value="SIS05793.1"/>
    <property type="molecule type" value="Genomic_DNA"/>
</dbReference>
<proteinExistence type="predicted"/>
<dbReference type="STRING" id="58117.SAMN05421833_12518"/>
<keyword evidence="2" id="KW-1185">Reference proteome</keyword>
<dbReference type="InterPro" id="IPR012467">
    <property type="entry name" value="DUF1684"/>
</dbReference>
<organism evidence="1 2">
    <name type="scientific">Microbispora rosea</name>
    <dbReference type="NCBI Taxonomy" id="58117"/>
    <lineage>
        <taxon>Bacteria</taxon>
        <taxon>Bacillati</taxon>
        <taxon>Actinomycetota</taxon>
        <taxon>Actinomycetes</taxon>
        <taxon>Streptosporangiales</taxon>
        <taxon>Streptosporangiaceae</taxon>
        <taxon>Microbispora</taxon>
    </lineage>
</organism>
<protein>
    <recommendedName>
        <fullName evidence="3">DUF1684 domain-containing protein</fullName>
    </recommendedName>
</protein>